<keyword evidence="2" id="KW-1185">Reference proteome</keyword>
<comment type="caution">
    <text evidence="1">The sequence shown here is derived from an EMBL/GenBank/DDBJ whole genome shotgun (WGS) entry which is preliminary data.</text>
</comment>
<reference evidence="1 2" key="1">
    <citation type="submission" date="2024-09" db="EMBL/GenBank/DDBJ databases">
        <title>Rethinking Asexuality: The Enigmatic Case of Functional Sexual Genes in Lepraria (Stereocaulaceae).</title>
        <authorList>
            <person name="Doellman M."/>
            <person name="Sun Y."/>
            <person name="Barcenas-Pena A."/>
            <person name="Lumbsch H.T."/>
            <person name="Grewe F."/>
        </authorList>
    </citation>
    <scope>NUCLEOTIDE SEQUENCE [LARGE SCALE GENOMIC DNA]</scope>
    <source>
        <strain evidence="1 2">Mercado 3170</strain>
    </source>
</reference>
<name>A0ABR3ZW15_9LECA</name>
<dbReference type="Proteomes" id="UP001590950">
    <property type="component" value="Unassembled WGS sequence"/>
</dbReference>
<evidence type="ECO:0000313" key="2">
    <source>
        <dbReference type="Proteomes" id="UP001590950"/>
    </source>
</evidence>
<protein>
    <submittedName>
        <fullName evidence="1">Uncharacterized protein</fullName>
    </submittedName>
</protein>
<proteinExistence type="predicted"/>
<gene>
    <name evidence="1" type="ORF">N7G274_010389</name>
</gene>
<organism evidence="1 2">
    <name type="scientific">Stereocaulon virgatum</name>
    <dbReference type="NCBI Taxonomy" id="373712"/>
    <lineage>
        <taxon>Eukaryota</taxon>
        <taxon>Fungi</taxon>
        <taxon>Dikarya</taxon>
        <taxon>Ascomycota</taxon>
        <taxon>Pezizomycotina</taxon>
        <taxon>Lecanoromycetes</taxon>
        <taxon>OSLEUM clade</taxon>
        <taxon>Lecanoromycetidae</taxon>
        <taxon>Lecanorales</taxon>
        <taxon>Lecanorineae</taxon>
        <taxon>Stereocaulaceae</taxon>
        <taxon>Stereocaulon</taxon>
    </lineage>
</organism>
<accession>A0ABR3ZW15</accession>
<dbReference type="EMBL" id="JBEFKJ010000048">
    <property type="protein sequence ID" value="KAL2036846.1"/>
    <property type="molecule type" value="Genomic_DNA"/>
</dbReference>
<evidence type="ECO:0000313" key="1">
    <source>
        <dbReference type="EMBL" id="KAL2036846.1"/>
    </source>
</evidence>
<sequence length="101" mass="11321">MPRSASFHEPMLSERVLNMHLRSSQWRLPMNIRSAKVKPIRAQAGVEIGSWAIQLRGVRIGGESVARLLGQRTSLITNQIRCNRSSALVFDAFSPSTTEPY</sequence>